<dbReference type="PANTHER" id="PTHR13604:SF0">
    <property type="entry name" value="ABASIC SITE PROCESSING PROTEIN HMCES"/>
    <property type="match status" value="1"/>
</dbReference>
<dbReference type="GO" id="GO:0106300">
    <property type="term" value="P:protein-DNA covalent cross-linking repair"/>
    <property type="evidence" value="ECO:0007669"/>
    <property type="project" value="InterPro"/>
</dbReference>
<proteinExistence type="inferred from homology"/>
<evidence type="ECO:0000256" key="5">
    <source>
        <dbReference type="ARBA" id="ARBA00023124"/>
    </source>
</evidence>
<evidence type="ECO:0000313" key="9">
    <source>
        <dbReference type="EMBL" id="SNS14102.1"/>
    </source>
</evidence>
<protein>
    <recommendedName>
        <fullName evidence="8">Abasic site processing protein</fullName>
        <ecNumber evidence="8">3.4.-.-</ecNumber>
    </recommendedName>
</protein>
<dbReference type="Gene3D" id="3.90.1680.10">
    <property type="entry name" value="SOS response associated peptidase-like"/>
    <property type="match status" value="1"/>
</dbReference>
<dbReference type="GO" id="GO:0016829">
    <property type="term" value="F:lyase activity"/>
    <property type="evidence" value="ECO:0007669"/>
    <property type="project" value="UniProtKB-KW"/>
</dbReference>
<keyword evidence="5" id="KW-0190">Covalent protein-DNA linkage</keyword>
<dbReference type="EC" id="3.4.-.-" evidence="8"/>
<dbReference type="PANTHER" id="PTHR13604">
    <property type="entry name" value="DC12-RELATED"/>
    <property type="match status" value="1"/>
</dbReference>
<accession>A0A239C2I5</accession>
<keyword evidence="4 8" id="KW-0378">Hydrolase</keyword>
<evidence type="ECO:0000256" key="1">
    <source>
        <dbReference type="ARBA" id="ARBA00008136"/>
    </source>
</evidence>
<keyword evidence="2 8" id="KW-0645">Protease</keyword>
<dbReference type="InterPro" id="IPR003738">
    <property type="entry name" value="SRAP"/>
</dbReference>
<dbReference type="AlphaFoldDB" id="A0A239C2I5"/>
<dbReference type="SUPFAM" id="SSF143081">
    <property type="entry name" value="BB1717-like"/>
    <property type="match status" value="1"/>
</dbReference>
<keyword evidence="7" id="KW-0456">Lyase</keyword>
<organism evidence="9 10">
    <name type="scientific">Noviherbaspirillum humi</name>
    <dbReference type="NCBI Taxonomy" id="1688639"/>
    <lineage>
        <taxon>Bacteria</taxon>
        <taxon>Pseudomonadati</taxon>
        <taxon>Pseudomonadota</taxon>
        <taxon>Betaproteobacteria</taxon>
        <taxon>Burkholderiales</taxon>
        <taxon>Oxalobacteraceae</taxon>
        <taxon>Noviherbaspirillum</taxon>
    </lineage>
</organism>
<evidence type="ECO:0000256" key="8">
    <source>
        <dbReference type="RuleBase" id="RU364100"/>
    </source>
</evidence>
<dbReference type="RefSeq" id="WP_089397441.1">
    <property type="nucleotide sequence ID" value="NZ_FZOT01000001.1"/>
</dbReference>
<evidence type="ECO:0000256" key="3">
    <source>
        <dbReference type="ARBA" id="ARBA00022763"/>
    </source>
</evidence>
<evidence type="ECO:0000256" key="4">
    <source>
        <dbReference type="ARBA" id="ARBA00022801"/>
    </source>
</evidence>
<evidence type="ECO:0000313" key="10">
    <source>
        <dbReference type="Proteomes" id="UP000198284"/>
    </source>
</evidence>
<keyword evidence="10" id="KW-1185">Reference proteome</keyword>
<dbReference type="EMBL" id="FZOT01000001">
    <property type="protein sequence ID" value="SNS14102.1"/>
    <property type="molecule type" value="Genomic_DNA"/>
</dbReference>
<dbReference type="OrthoDB" id="6192129at2"/>
<dbReference type="GO" id="GO:0008233">
    <property type="term" value="F:peptidase activity"/>
    <property type="evidence" value="ECO:0007669"/>
    <property type="project" value="UniProtKB-KW"/>
</dbReference>
<dbReference type="Pfam" id="PF02586">
    <property type="entry name" value="SRAP"/>
    <property type="match status" value="1"/>
</dbReference>
<gene>
    <name evidence="9" type="ORF">SAMN06265795_101210</name>
</gene>
<evidence type="ECO:0000256" key="2">
    <source>
        <dbReference type="ARBA" id="ARBA00022670"/>
    </source>
</evidence>
<comment type="similarity">
    <text evidence="1 8">Belongs to the SOS response-associated peptidase family.</text>
</comment>
<evidence type="ECO:0000256" key="7">
    <source>
        <dbReference type="ARBA" id="ARBA00023239"/>
    </source>
</evidence>
<reference evidence="9 10" key="1">
    <citation type="submission" date="2017-06" db="EMBL/GenBank/DDBJ databases">
        <authorList>
            <person name="Kim H.J."/>
            <person name="Triplett B.A."/>
        </authorList>
    </citation>
    <scope>NUCLEOTIDE SEQUENCE [LARGE SCALE GENOMIC DNA]</scope>
    <source>
        <strain evidence="9 10">U15</strain>
    </source>
</reference>
<dbReference type="GO" id="GO:0003697">
    <property type="term" value="F:single-stranded DNA binding"/>
    <property type="evidence" value="ECO:0007669"/>
    <property type="project" value="InterPro"/>
</dbReference>
<dbReference type="Proteomes" id="UP000198284">
    <property type="component" value="Unassembled WGS sequence"/>
</dbReference>
<sequence length="229" mass="25770">MCGRITQKASPADYARGLSWPDSVVSALPEVPIDNYNCTPGAGHWIMHCMEEAPAMRELPWGYRPSWGAEKNLPVAINARIENALTSAYFRGMWKNGRIIVPADGWYEWTGERGSKQPWYVRRRDGAPLYMAALTNFRLDKELSEDGGFVLVTASAGGGMVDIHDRRPVVLAPEDAQLWMDAGFSKEQAEHMARYFALPPDSFEWYEVSTEVNKVGRSTPRMIEPLHAH</sequence>
<keyword evidence="3" id="KW-0227">DNA damage</keyword>
<evidence type="ECO:0000256" key="6">
    <source>
        <dbReference type="ARBA" id="ARBA00023125"/>
    </source>
</evidence>
<name>A0A239C2I5_9BURK</name>
<keyword evidence="6" id="KW-0238">DNA-binding</keyword>
<dbReference type="InterPro" id="IPR036590">
    <property type="entry name" value="SRAP-like"/>
</dbReference>
<dbReference type="GO" id="GO:0006508">
    <property type="term" value="P:proteolysis"/>
    <property type="evidence" value="ECO:0007669"/>
    <property type="project" value="UniProtKB-KW"/>
</dbReference>